<dbReference type="STRING" id="980251.GCA_001642875_01175"/>
<keyword evidence="3" id="KW-1185">Reference proteome</keyword>
<dbReference type="RefSeq" id="WP_075083946.1">
    <property type="nucleotide sequence ID" value="NZ_CP042912.1"/>
</dbReference>
<gene>
    <name evidence="2" type="ORF">MFFC18_43940</name>
</gene>
<protein>
    <recommendedName>
        <fullName evidence="4">Lipocalin-like domain-containing protein</fullName>
    </recommendedName>
</protein>
<feature type="chain" id="PRO_5022771395" description="Lipocalin-like domain-containing protein" evidence="1">
    <location>
        <begin position="22"/>
        <end position="148"/>
    </location>
</feature>
<dbReference type="AlphaFoldDB" id="A0A5B9PDW2"/>
<evidence type="ECO:0000313" key="2">
    <source>
        <dbReference type="EMBL" id="QEG24474.1"/>
    </source>
</evidence>
<feature type="signal peptide" evidence="1">
    <location>
        <begin position="1"/>
        <end position="21"/>
    </location>
</feature>
<evidence type="ECO:0000256" key="1">
    <source>
        <dbReference type="SAM" id="SignalP"/>
    </source>
</evidence>
<dbReference type="Proteomes" id="UP000322214">
    <property type="component" value="Chromosome"/>
</dbReference>
<organism evidence="2 3">
    <name type="scientific">Mariniblastus fucicola</name>
    <dbReference type="NCBI Taxonomy" id="980251"/>
    <lineage>
        <taxon>Bacteria</taxon>
        <taxon>Pseudomonadati</taxon>
        <taxon>Planctomycetota</taxon>
        <taxon>Planctomycetia</taxon>
        <taxon>Pirellulales</taxon>
        <taxon>Pirellulaceae</taxon>
        <taxon>Mariniblastus</taxon>
    </lineage>
</organism>
<keyword evidence="1" id="KW-0732">Signal</keyword>
<reference evidence="2 3" key="1">
    <citation type="submission" date="2019-08" db="EMBL/GenBank/DDBJ databases">
        <title>Deep-cultivation of Planctomycetes and their phenomic and genomic characterization uncovers novel biology.</title>
        <authorList>
            <person name="Wiegand S."/>
            <person name="Jogler M."/>
            <person name="Boedeker C."/>
            <person name="Pinto D."/>
            <person name="Vollmers J."/>
            <person name="Rivas-Marin E."/>
            <person name="Kohn T."/>
            <person name="Peeters S.H."/>
            <person name="Heuer A."/>
            <person name="Rast P."/>
            <person name="Oberbeckmann S."/>
            <person name="Bunk B."/>
            <person name="Jeske O."/>
            <person name="Meyerdierks A."/>
            <person name="Storesund J.E."/>
            <person name="Kallscheuer N."/>
            <person name="Luecker S."/>
            <person name="Lage O.M."/>
            <person name="Pohl T."/>
            <person name="Merkel B.J."/>
            <person name="Hornburger P."/>
            <person name="Mueller R.-W."/>
            <person name="Bruemmer F."/>
            <person name="Labrenz M."/>
            <person name="Spormann A.M."/>
            <person name="Op den Camp H."/>
            <person name="Overmann J."/>
            <person name="Amann R."/>
            <person name="Jetten M.S.M."/>
            <person name="Mascher T."/>
            <person name="Medema M.H."/>
            <person name="Devos D.P."/>
            <person name="Kaster A.-K."/>
            <person name="Ovreas L."/>
            <person name="Rohde M."/>
            <person name="Galperin M.Y."/>
            <person name="Jogler C."/>
        </authorList>
    </citation>
    <scope>NUCLEOTIDE SEQUENCE [LARGE SCALE GENOMIC DNA]</scope>
    <source>
        <strain evidence="2 3">FC18</strain>
    </source>
</reference>
<name>A0A5B9PDW2_9BACT</name>
<proteinExistence type="predicted"/>
<dbReference type="KEGG" id="mff:MFFC18_43940"/>
<accession>A0A5B9PDW2</accession>
<evidence type="ECO:0000313" key="3">
    <source>
        <dbReference type="Proteomes" id="UP000322214"/>
    </source>
</evidence>
<dbReference type="EMBL" id="CP042912">
    <property type="protein sequence ID" value="QEG24474.1"/>
    <property type="molecule type" value="Genomic_DNA"/>
</dbReference>
<evidence type="ECO:0008006" key="4">
    <source>
        <dbReference type="Google" id="ProtNLM"/>
    </source>
</evidence>
<sequence precursor="true">MHFTDFARISLCLLIASVFLASTGCYQDPIRAKLIGTWKIEHGEKLTKRVNQIDGDVEEIEDLGERMKLSFYASGALQTKTRMGEVNREKNGLWKVIEFDEEEAVMKISCELMGQQTEHEVRFIEKDLIRLVPPNMAGTKSKLSFRRE</sequence>